<protein>
    <submittedName>
        <fullName evidence="2">Uncharacterized protein</fullName>
    </submittedName>
</protein>
<dbReference type="KEGG" id="bor:COCMIDRAFT_27850"/>
<feature type="compositionally biased region" description="Acidic residues" evidence="1">
    <location>
        <begin position="81"/>
        <end position="95"/>
    </location>
</feature>
<dbReference type="AlphaFoldDB" id="W6YWH8"/>
<dbReference type="Proteomes" id="UP000054032">
    <property type="component" value="Unassembled WGS sequence"/>
</dbReference>
<feature type="region of interest" description="Disordered" evidence="1">
    <location>
        <begin position="55"/>
        <end position="146"/>
    </location>
</feature>
<organism evidence="2 3">
    <name type="scientific">Bipolaris oryzae ATCC 44560</name>
    <dbReference type="NCBI Taxonomy" id="930090"/>
    <lineage>
        <taxon>Eukaryota</taxon>
        <taxon>Fungi</taxon>
        <taxon>Dikarya</taxon>
        <taxon>Ascomycota</taxon>
        <taxon>Pezizomycotina</taxon>
        <taxon>Dothideomycetes</taxon>
        <taxon>Pleosporomycetidae</taxon>
        <taxon>Pleosporales</taxon>
        <taxon>Pleosporineae</taxon>
        <taxon>Pleosporaceae</taxon>
        <taxon>Bipolaris</taxon>
    </lineage>
</organism>
<proteinExistence type="predicted"/>
<evidence type="ECO:0000256" key="1">
    <source>
        <dbReference type="SAM" id="MobiDB-lite"/>
    </source>
</evidence>
<evidence type="ECO:0000313" key="3">
    <source>
        <dbReference type="Proteomes" id="UP000054032"/>
    </source>
</evidence>
<feature type="compositionally biased region" description="Acidic residues" evidence="1">
    <location>
        <begin position="102"/>
        <end position="115"/>
    </location>
</feature>
<sequence length="174" mass="19991">MVKRVWAQVDVAAFLERFTTGCHFGQTDLFRFGLLLRSLTHSSPFWSQYFPTTTTGCPSGEEPSWRCQKIELGGGTPSGGDGDDDNDEEENEEEEVGRLLQESDDDENEEEDEEEVGRLLQEQDEEDEEEEEEEEEEKEDLFRQDLADGSASLHRLLPEDAIVMVVWHGKRIYK</sequence>
<evidence type="ECO:0000313" key="2">
    <source>
        <dbReference type="EMBL" id="EUC43722.1"/>
    </source>
</evidence>
<name>W6YWH8_COCMI</name>
<dbReference type="GeneID" id="19121195"/>
<reference evidence="2 3" key="1">
    <citation type="journal article" date="2013" name="PLoS Genet.">
        <title>Comparative genome structure, secondary metabolite, and effector coding capacity across Cochliobolus pathogens.</title>
        <authorList>
            <person name="Condon B.J."/>
            <person name="Leng Y."/>
            <person name="Wu D."/>
            <person name="Bushley K.E."/>
            <person name="Ohm R.A."/>
            <person name="Otillar R."/>
            <person name="Martin J."/>
            <person name="Schackwitz W."/>
            <person name="Grimwood J."/>
            <person name="MohdZainudin N."/>
            <person name="Xue C."/>
            <person name="Wang R."/>
            <person name="Manning V.A."/>
            <person name="Dhillon B."/>
            <person name="Tu Z.J."/>
            <person name="Steffenson B.J."/>
            <person name="Salamov A."/>
            <person name="Sun H."/>
            <person name="Lowry S."/>
            <person name="LaButti K."/>
            <person name="Han J."/>
            <person name="Copeland A."/>
            <person name="Lindquist E."/>
            <person name="Barry K."/>
            <person name="Schmutz J."/>
            <person name="Baker S.E."/>
            <person name="Ciuffetti L.M."/>
            <person name="Grigoriev I.V."/>
            <person name="Zhong S."/>
            <person name="Turgeon B.G."/>
        </authorList>
    </citation>
    <scope>NUCLEOTIDE SEQUENCE [LARGE SCALE GENOMIC DNA]</scope>
    <source>
        <strain evidence="2 3">ATCC 44560</strain>
    </source>
</reference>
<dbReference type="RefSeq" id="XP_007689760.1">
    <property type="nucleotide sequence ID" value="XM_007691570.1"/>
</dbReference>
<dbReference type="HOGENOM" id="CLU_1539754_0_0_1"/>
<feature type="compositionally biased region" description="Acidic residues" evidence="1">
    <location>
        <begin position="122"/>
        <end position="139"/>
    </location>
</feature>
<keyword evidence="3" id="KW-1185">Reference proteome</keyword>
<gene>
    <name evidence="2" type="ORF">COCMIDRAFT_27850</name>
</gene>
<dbReference type="EMBL" id="KI964021">
    <property type="protein sequence ID" value="EUC43722.1"/>
    <property type="molecule type" value="Genomic_DNA"/>
</dbReference>
<accession>W6YWH8</accession>